<dbReference type="AlphaFoldDB" id="E5AN88"/>
<name>E5AN88_MYCRK</name>
<dbReference type="Proteomes" id="UP000007437">
    <property type="component" value="Chromosome"/>
</dbReference>
<organism evidence="1 2">
    <name type="scientific">Mycetohabitans rhizoxinica (strain DSM 19002 / CIP 109453 / HKI 454)</name>
    <name type="common">Paraburkholderia rhizoxinica</name>
    <dbReference type="NCBI Taxonomy" id="882378"/>
    <lineage>
        <taxon>Bacteria</taxon>
        <taxon>Pseudomonadati</taxon>
        <taxon>Pseudomonadota</taxon>
        <taxon>Betaproteobacteria</taxon>
        <taxon>Burkholderiales</taxon>
        <taxon>Burkholderiaceae</taxon>
        <taxon>Mycetohabitans</taxon>
    </lineage>
</organism>
<dbReference type="HOGENOM" id="CLU_3325753_0_0_4"/>
<dbReference type="EMBL" id="FR687359">
    <property type="protein sequence ID" value="CBW76341.1"/>
    <property type="molecule type" value="Genomic_DNA"/>
</dbReference>
<proteinExistence type="predicted"/>
<dbReference type="KEGG" id="brh:RBRH_04082"/>
<evidence type="ECO:0000313" key="2">
    <source>
        <dbReference type="Proteomes" id="UP000007437"/>
    </source>
</evidence>
<sequence length="38" mass="4034">MYPGAAAALRRASSHWLRHTRANHALDEAAFAAQTAAA</sequence>
<protein>
    <submittedName>
        <fullName evidence="1">Uncharacterized protein</fullName>
    </submittedName>
</protein>
<reference evidence="1 2" key="1">
    <citation type="journal article" date="2011" name="J. Bacteriol.">
        <title>Complete genome sequence of Burkholderia rhizoxinica, an endosymbiont of Rhizopus microsporus.</title>
        <authorList>
            <person name="Lackner G."/>
            <person name="Moebius N."/>
            <person name="Partida-Martinez L."/>
            <person name="Hertweck C."/>
        </authorList>
    </citation>
    <scope>NUCLEOTIDE SEQUENCE [LARGE SCALE GENOMIC DNA]</scope>
    <source>
        <strain evidence="2">DSM 19002 / CIP 109453 / HKI 454</strain>
    </source>
</reference>
<accession>E5AN88</accession>
<evidence type="ECO:0000313" key="1">
    <source>
        <dbReference type="EMBL" id="CBW76341.1"/>
    </source>
</evidence>
<gene>
    <name evidence="1" type="ordered locus">RBRH_04082</name>
</gene>